<dbReference type="PROSITE" id="PS51900">
    <property type="entry name" value="CB"/>
    <property type="match status" value="1"/>
</dbReference>
<keyword evidence="7" id="KW-1185">Reference proteome</keyword>
<dbReference type="RefSeq" id="WP_129213219.1">
    <property type="nucleotide sequence ID" value="NZ_REGR01000012.1"/>
</dbReference>
<dbReference type="Gene3D" id="1.10.150.130">
    <property type="match status" value="1"/>
</dbReference>
<dbReference type="InterPro" id="IPR010998">
    <property type="entry name" value="Integrase_recombinase_N"/>
</dbReference>
<protein>
    <recommendedName>
        <fullName evidence="5">Core-binding (CB) domain-containing protein</fullName>
    </recommendedName>
</protein>
<keyword evidence="1" id="KW-0229">DNA integration</keyword>
<proteinExistence type="predicted"/>
<dbReference type="SUPFAM" id="SSF56349">
    <property type="entry name" value="DNA breaking-rejoining enzymes"/>
    <property type="match status" value="1"/>
</dbReference>
<sequence length="591" mass="66984">MDIDVAKLPYLHKRNQTWIFRAGIPAKLRPFANGLHEFKRPLGNSREAAQAHYPAVLQEWENLRTKLETHSTEQSAGEPELAAAIARLSQPVHAYKHLGPRELKLMAHFEAARQYCWLEAHDTDVPEMSDAELDDYQRELETLLAEATAGLRRLRPSEAWAEAVCEELGEVTGFTLHRDCPERPGFLLRLLGQESQALKQALERLNGNFIPTPAKPMLPALKDMPALTPASSSSTTSTSFLAAFEAWDSLSSRRDETVQEYRGLLEKLARYLTGKQYRNLAQTPLELITKRSIENWLTHVAKSQGVGRKTLVKYRGAVNTILNIAVARDLLPTNPVAAVRLATLALKDTNAQLSKNPKLACEPFSTTDLDHYFTGPLFQNPAFDPRLPPAVAYWFPLLLRFTGARPQEIAHLMSDDIVEDHGRLWIYVFSDAVAPNQRERPTKTGVSLRRIPVSRHLLELGFADYVKMVPKEHWLLPMPVGGKYIHNRARYALKYLGQYLRQTLGITSKRLVTYSFRHTVIDECRVAGVTGEDRDAFVGHAEGDHRHKNAGEIVYGHRWYPAQPLMSVIDRLDEVMWKPAGLSTWRDYARR</sequence>
<dbReference type="Proteomes" id="UP000290682">
    <property type="component" value="Unassembled WGS sequence"/>
</dbReference>
<accession>A0ABY0FE29</accession>
<gene>
    <name evidence="6" type="ORF">EBB06_10910</name>
</gene>
<evidence type="ECO:0000256" key="4">
    <source>
        <dbReference type="PROSITE-ProRule" id="PRU01248"/>
    </source>
</evidence>
<reference evidence="6 7" key="1">
    <citation type="submission" date="2018-10" db="EMBL/GenBank/DDBJ databases">
        <title>Draft genome of Fastidiocella sp. strain 375T, a bacterium isolated from a karstic cave dripping water.</title>
        <authorList>
            <person name="Coelho C."/>
            <person name="Verissimo A."/>
            <person name="Tiago I."/>
        </authorList>
    </citation>
    <scope>NUCLEOTIDE SEQUENCE [LARGE SCALE GENOMIC DNA]</scope>
    <source>
        <strain evidence="6 7">CAVE-375</strain>
    </source>
</reference>
<dbReference type="InterPro" id="IPR011010">
    <property type="entry name" value="DNA_brk_join_enz"/>
</dbReference>
<dbReference type="InterPro" id="IPR025269">
    <property type="entry name" value="SAM-like_dom"/>
</dbReference>
<organism evidence="6 7">
    <name type="scientific">Crenobacter cavernae</name>
    <dbReference type="NCBI Taxonomy" id="2290923"/>
    <lineage>
        <taxon>Bacteria</taxon>
        <taxon>Pseudomonadati</taxon>
        <taxon>Pseudomonadota</taxon>
        <taxon>Betaproteobacteria</taxon>
        <taxon>Neisseriales</taxon>
        <taxon>Neisseriaceae</taxon>
        <taxon>Crenobacter</taxon>
    </lineage>
</organism>
<feature type="domain" description="Core-binding (CB)" evidence="5">
    <location>
        <begin position="238"/>
        <end position="326"/>
    </location>
</feature>
<dbReference type="Gene3D" id="1.10.443.10">
    <property type="entry name" value="Intergrase catalytic core"/>
    <property type="match status" value="1"/>
</dbReference>
<dbReference type="InterPro" id="IPR044068">
    <property type="entry name" value="CB"/>
</dbReference>
<evidence type="ECO:0000259" key="5">
    <source>
        <dbReference type="PROSITE" id="PS51900"/>
    </source>
</evidence>
<evidence type="ECO:0000256" key="3">
    <source>
        <dbReference type="ARBA" id="ARBA00023172"/>
    </source>
</evidence>
<name>A0ABY0FE29_9NEIS</name>
<evidence type="ECO:0000256" key="1">
    <source>
        <dbReference type="ARBA" id="ARBA00022908"/>
    </source>
</evidence>
<evidence type="ECO:0000256" key="2">
    <source>
        <dbReference type="ARBA" id="ARBA00023125"/>
    </source>
</evidence>
<evidence type="ECO:0000313" key="7">
    <source>
        <dbReference type="Proteomes" id="UP000290682"/>
    </source>
</evidence>
<keyword evidence="3" id="KW-0233">DNA recombination</keyword>
<dbReference type="Pfam" id="PF13102">
    <property type="entry name" value="Phage_int_SAM_5"/>
    <property type="match status" value="1"/>
</dbReference>
<evidence type="ECO:0000313" key="6">
    <source>
        <dbReference type="EMBL" id="RXZ43123.1"/>
    </source>
</evidence>
<dbReference type="EMBL" id="REGR01000012">
    <property type="protein sequence ID" value="RXZ43123.1"/>
    <property type="molecule type" value="Genomic_DNA"/>
</dbReference>
<keyword evidence="2 4" id="KW-0238">DNA-binding</keyword>
<comment type="caution">
    <text evidence="6">The sequence shown here is derived from an EMBL/GenBank/DDBJ whole genome shotgun (WGS) entry which is preliminary data.</text>
</comment>
<dbReference type="InterPro" id="IPR013762">
    <property type="entry name" value="Integrase-like_cat_sf"/>
</dbReference>